<evidence type="ECO:0000256" key="2">
    <source>
        <dbReference type="ARBA" id="ARBA00022777"/>
    </source>
</evidence>
<dbReference type="EMBL" id="JABACI010000004">
    <property type="protein sequence ID" value="NLP84731.1"/>
    <property type="molecule type" value="Genomic_DNA"/>
</dbReference>
<name>A0ABX1KCH6_9MICO</name>
<dbReference type="GO" id="GO:0016301">
    <property type="term" value="F:kinase activity"/>
    <property type="evidence" value="ECO:0007669"/>
    <property type="project" value="UniProtKB-KW"/>
</dbReference>
<evidence type="ECO:0000313" key="4">
    <source>
        <dbReference type="EMBL" id="NLP84731.1"/>
    </source>
</evidence>
<keyword evidence="5" id="KW-1185">Reference proteome</keyword>
<evidence type="ECO:0000313" key="5">
    <source>
        <dbReference type="Proteomes" id="UP001429745"/>
    </source>
</evidence>
<dbReference type="PANTHER" id="PTHR10584:SF166">
    <property type="entry name" value="RIBOKINASE"/>
    <property type="match status" value="1"/>
</dbReference>
<dbReference type="InterPro" id="IPR011611">
    <property type="entry name" value="PfkB_dom"/>
</dbReference>
<protein>
    <submittedName>
        <fullName evidence="4">Carbohydrate kinase family protein</fullName>
    </submittedName>
</protein>
<reference evidence="4 5" key="1">
    <citation type="submission" date="2020-04" db="EMBL/GenBank/DDBJ databases">
        <title>CFH 90308 Microbacterium sp.</title>
        <authorList>
            <person name="Nie G."/>
            <person name="Ming H."/>
            <person name="Xia T."/>
        </authorList>
    </citation>
    <scope>NUCLEOTIDE SEQUENCE [LARGE SCALE GENOMIC DNA]</scope>
    <source>
        <strain evidence="4 5">CFH 90308</strain>
    </source>
</reference>
<gene>
    <name evidence="4" type="ORF">HF576_12810</name>
</gene>
<dbReference type="InterPro" id="IPR029056">
    <property type="entry name" value="Ribokinase-like"/>
</dbReference>
<dbReference type="Pfam" id="PF00294">
    <property type="entry name" value="PfkB"/>
    <property type="match status" value="1"/>
</dbReference>
<dbReference type="InterPro" id="IPR002173">
    <property type="entry name" value="Carboh/pur_kinase_PfkB_CS"/>
</dbReference>
<sequence length="303" mass="31174">MGRGERWLTSGVTDSSRATVVVCGAASWNHLITLDRLPEPVPHMQFALGDVHTLGGTSAGKALHLADLGTDSTLHALVGDDDAGRQVVAALSSAGVRFQSYPSAQTERHVNLMTPAGERVSLYVATPSEASDPTVSLMAEAIAAADIAVVDLSGIGVQLVERRRSGEVGAPIWTDLHDYDGVSAFQEPFVRAADVVFMNDDAIDDPWALMAGCLDRGPRLAVCTLGSRGAVALTASGERASVPAHPVSVVDTNGAGDAFFAGFLAASLAGASLEACLDAGARQAVVALSSEHLHPAVATSGRA</sequence>
<dbReference type="PANTHER" id="PTHR10584">
    <property type="entry name" value="SUGAR KINASE"/>
    <property type="match status" value="1"/>
</dbReference>
<proteinExistence type="predicted"/>
<keyword evidence="2 4" id="KW-0418">Kinase</keyword>
<dbReference type="SUPFAM" id="SSF53613">
    <property type="entry name" value="Ribokinase-like"/>
    <property type="match status" value="1"/>
</dbReference>
<accession>A0ABX1KCH6</accession>
<dbReference type="Proteomes" id="UP001429745">
    <property type="component" value="Unassembled WGS sequence"/>
</dbReference>
<feature type="domain" description="Carbohydrate kinase PfkB" evidence="3">
    <location>
        <begin position="51"/>
        <end position="291"/>
    </location>
</feature>
<organism evidence="4 5">
    <name type="scientific">Microbacterium salsuginis</name>
    <dbReference type="NCBI Taxonomy" id="2722803"/>
    <lineage>
        <taxon>Bacteria</taxon>
        <taxon>Bacillati</taxon>
        <taxon>Actinomycetota</taxon>
        <taxon>Actinomycetes</taxon>
        <taxon>Micrococcales</taxon>
        <taxon>Microbacteriaceae</taxon>
        <taxon>Microbacterium</taxon>
    </lineage>
</organism>
<keyword evidence="1" id="KW-0808">Transferase</keyword>
<evidence type="ECO:0000259" key="3">
    <source>
        <dbReference type="Pfam" id="PF00294"/>
    </source>
</evidence>
<comment type="caution">
    <text evidence="4">The sequence shown here is derived from an EMBL/GenBank/DDBJ whole genome shotgun (WGS) entry which is preliminary data.</text>
</comment>
<dbReference type="PROSITE" id="PS00584">
    <property type="entry name" value="PFKB_KINASES_2"/>
    <property type="match status" value="1"/>
</dbReference>
<dbReference type="Gene3D" id="3.40.1190.20">
    <property type="match status" value="1"/>
</dbReference>
<evidence type="ECO:0000256" key="1">
    <source>
        <dbReference type="ARBA" id="ARBA00022679"/>
    </source>
</evidence>